<evidence type="ECO:0000256" key="3">
    <source>
        <dbReference type="ARBA" id="ARBA00022729"/>
    </source>
</evidence>
<protein>
    <submittedName>
        <fullName evidence="8">Prolyl tripeptidyl peptidase</fullName>
        <ecNumber evidence="8">3.4.14.12</ecNumber>
    </submittedName>
</protein>
<dbReference type="InterPro" id="IPR011042">
    <property type="entry name" value="6-blade_b-propeller_TolB-like"/>
</dbReference>
<evidence type="ECO:0000256" key="1">
    <source>
        <dbReference type="ARBA" id="ARBA00010040"/>
    </source>
</evidence>
<dbReference type="SUPFAM" id="SSF53474">
    <property type="entry name" value="alpha/beta-Hydrolases"/>
    <property type="match status" value="1"/>
</dbReference>
<dbReference type="Gene3D" id="3.40.50.1820">
    <property type="entry name" value="alpha/beta hydrolase"/>
    <property type="match status" value="1"/>
</dbReference>
<feature type="chain" id="PRO_5010313037" evidence="6">
    <location>
        <begin position="24"/>
        <end position="683"/>
    </location>
</feature>
<dbReference type="InterPro" id="IPR029058">
    <property type="entry name" value="AB_hydrolase_fold"/>
</dbReference>
<dbReference type="PANTHER" id="PTHR42776:SF13">
    <property type="entry name" value="DIPEPTIDYL-PEPTIDASE 5"/>
    <property type="match status" value="1"/>
</dbReference>
<dbReference type="InterPro" id="IPR001375">
    <property type="entry name" value="Peptidase_S9_cat"/>
</dbReference>
<feature type="signal peptide" evidence="6">
    <location>
        <begin position="1"/>
        <end position="23"/>
    </location>
</feature>
<reference evidence="8 9" key="1">
    <citation type="submission" date="2016-09" db="EMBL/GenBank/DDBJ databases">
        <title>Metabolic pathway, cell adaptation mechanisms and a novel monoxygenase revealed through proteogenomic-transcription analysis of a Sphingomonas haloaromaticamans strain degrading the fungicide ortho-phenylphenol.</title>
        <authorList>
            <person name="Perruchon C."/>
            <person name="Papadopoulou E.S."/>
            <person name="Rousidou C."/>
            <person name="Vasileiadis S."/>
            <person name="Tanou G."/>
            <person name="Amoutzias G."/>
            <person name="Molassiotis A."/>
            <person name="Karpouzas D.G."/>
        </authorList>
    </citation>
    <scope>NUCLEOTIDE SEQUENCE [LARGE SCALE GENOMIC DNA]</scope>
    <source>
        <strain evidence="8 9">P3</strain>
    </source>
</reference>
<comment type="caution">
    <text evidence="8">The sequence shown here is derived from an EMBL/GenBank/DDBJ whole genome shotgun (WGS) entry which is preliminary data.</text>
</comment>
<comment type="similarity">
    <text evidence="1">Belongs to the peptidase S9C family.</text>
</comment>
<name>A0A1S1HHB7_9SPHN</name>
<dbReference type="Pfam" id="PF00326">
    <property type="entry name" value="Peptidase_S9"/>
    <property type="match status" value="1"/>
</dbReference>
<keyword evidence="5" id="KW-0720">Serine protease</keyword>
<dbReference type="InterPro" id="IPR011659">
    <property type="entry name" value="WD40"/>
</dbReference>
<sequence length="683" mass="73674">MKKLTAASLAALAFATAAAPAAARPLTALDMVGLSRVSDPVVSPDGRWAVWQQRETDLAANKGRTDLWRIDLKAKDGKPEKLVADPTVNESAPAFAADGSLWFLSDKSGDGQAWRLPVGAAAPVQVTNIREGIAGFLLAPTGDKLLVWADRLPGAPSAEPAMVKKDANAGSGRAYGRLFVRHWDMWADGTRSQIFVLPVADGKAEGQGRSLMGGLIGDTPSKPQGGAEEIAWAPDGKTVYFALREAGRIESLSTNLDIFAVPADGSTGPVNLTADNKGTDNLPAVSPDGKWLAWAAMARAGYEADRMVIHLREIATGKVTVLTDGWDRSVESIQWAPNSDSLIVTAHDHFDRPIFQVDRATGKIRRLTGDGSAGGIATNGNGLVYTFDSLTAPADLFALDEYGKPTRLTQVNAAKLAGVDMPEATRFSFAGANGDTVWGYAVKPAGLGKGAKVPVAFVVHGGPQSTMGNGWSYRWNPAVMASAGFGAVMIDFHGSIGYGQAFTDAINKDWGGKPLEDLQKGLAAATAKFGWLDGTRACALGGSYGGYMMNWIAGNWPDRFNCLVTHAGVFDARAMAYETEELWFDEWEHGGPYFEHPEEFEKWNPVNHVTAWKTPMLVIHGEKDFRIPYTQGLAAFTALQRREIPSRLVVFPDENHWVLKPKNSLQWYAETLGWMKRWTGKAE</sequence>
<evidence type="ECO:0000256" key="5">
    <source>
        <dbReference type="ARBA" id="ARBA00022825"/>
    </source>
</evidence>
<evidence type="ECO:0000313" key="8">
    <source>
        <dbReference type="EMBL" id="OHT20881.1"/>
    </source>
</evidence>
<dbReference type="EMBL" id="MIPT01000001">
    <property type="protein sequence ID" value="OHT20881.1"/>
    <property type="molecule type" value="Genomic_DNA"/>
</dbReference>
<dbReference type="AlphaFoldDB" id="A0A1S1HHB7"/>
<evidence type="ECO:0000313" key="9">
    <source>
        <dbReference type="Proteomes" id="UP000179467"/>
    </source>
</evidence>
<evidence type="ECO:0000259" key="7">
    <source>
        <dbReference type="Pfam" id="PF00326"/>
    </source>
</evidence>
<proteinExistence type="inferred from homology"/>
<dbReference type="SUPFAM" id="SSF82171">
    <property type="entry name" value="DPP6 N-terminal domain-like"/>
    <property type="match status" value="1"/>
</dbReference>
<keyword evidence="4 8" id="KW-0378">Hydrolase</keyword>
<dbReference type="OrthoDB" id="1094230at2"/>
<dbReference type="Gene3D" id="2.120.10.30">
    <property type="entry name" value="TolB, C-terminal domain"/>
    <property type="match status" value="2"/>
</dbReference>
<organism evidence="8 9">
    <name type="scientific">Edaphosphingomonas haloaromaticamans</name>
    <dbReference type="NCBI Taxonomy" id="653954"/>
    <lineage>
        <taxon>Bacteria</taxon>
        <taxon>Pseudomonadati</taxon>
        <taxon>Pseudomonadota</taxon>
        <taxon>Alphaproteobacteria</taxon>
        <taxon>Sphingomonadales</taxon>
        <taxon>Rhizorhabdaceae</taxon>
        <taxon>Edaphosphingomonas</taxon>
    </lineage>
</organism>
<dbReference type="RefSeq" id="WP_070934270.1">
    <property type="nucleotide sequence ID" value="NZ_MIPT01000001.1"/>
</dbReference>
<dbReference type="Proteomes" id="UP000179467">
    <property type="component" value="Unassembled WGS sequence"/>
</dbReference>
<dbReference type="GO" id="GO:0004252">
    <property type="term" value="F:serine-type endopeptidase activity"/>
    <property type="evidence" value="ECO:0007669"/>
    <property type="project" value="TreeGrafter"/>
</dbReference>
<keyword evidence="3 6" id="KW-0732">Signal</keyword>
<evidence type="ECO:0000256" key="2">
    <source>
        <dbReference type="ARBA" id="ARBA00022670"/>
    </source>
</evidence>
<feature type="domain" description="Peptidase S9 prolyl oligopeptidase catalytic" evidence="7">
    <location>
        <begin position="471"/>
        <end position="681"/>
    </location>
</feature>
<evidence type="ECO:0000256" key="4">
    <source>
        <dbReference type="ARBA" id="ARBA00022801"/>
    </source>
</evidence>
<keyword evidence="9" id="KW-1185">Reference proteome</keyword>
<gene>
    <name evidence="8" type="primary">ptpA_3</name>
    <name evidence="8" type="ORF">BHE75_02885</name>
</gene>
<dbReference type="Pfam" id="PF07676">
    <property type="entry name" value="PD40"/>
    <property type="match status" value="2"/>
</dbReference>
<accession>A0A1S1HHB7</accession>
<dbReference type="FunFam" id="3.40.50.1820:FF:000028">
    <property type="entry name" value="S9 family peptidase"/>
    <property type="match status" value="1"/>
</dbReference>
<evidence type="ECO:0000256" key="6">
    <source>
        <dbReference type="SAM" id="SignalP"/>
    </source>
</evidence>
<dbReference type="GO" id="GO:0006508">
    <property type="term" value="P:proteolysis"/>
    <property type="evidence" value="ECO:0007669"/>
    <property type="project" value="UniProtKB-KW"/>
</dbReference>
<dbReference type="EC" id="3.4.14.12" evidence="8"/>
<dbReference type="PANTHER" id="PTHR42776">
    <property type="entry name" value="SERINE PEPTIDASE S9 FAMILY MEMBER"/>
    <property type="match status" value="1"/>
</dbReference>
<keyword evidence="2" id="KW-0645">Protease</keyword>